<comment type="caution">
    <text evidence="1">The sequence shown here is derived from an EMBL/GenBank/DDBJ whole genome shotgun (WGS) entry which is preliminary data.</text>
</comment>
<evidence type="ECO:0000313" key="1">
    <source>
        <dbReference type="EMBL" id="KAJ5360301.1"/>
    </source>
</evidence>
<reference evidence="1" key="1">
    <citation type="submission" date="2022-12" db="EMBL/GenBank/DDBJ databases">
        <authorList>
            <person name="Petersen C."/>
        </authorList>
    </citation>
    <scope>NUCLEOTIDE SEQUENCE</scope>
    <source>
        <strain evidence="1">IBT 3081</strain>
    </source>
</reference>
<proteinExistence type="predicted"/>
<organism evidence="1 2">
    <name type="scientific">Penicillium concentricum</name>
    <dbReference type="NCBI Taxonomy" id="293559"/>
    <lineage>
        <taxon>Eukaryota</taxon>
        <taxon>Fungi</taxon>
        <taxon>Dikarya</taxon>
        <taxon>Ascomycota</taxon>
        <taxon>Pezizomycotina</taxon>
        <taxon>Eurotiomycetes</taxon>
        <taxon>Eurotiomycetidae</taxon>
        <taxon>Eurotiales</taxon>
        <taxon>Aspergillaceae</taxon>
        <taxon>Penicillium</taxon>
    </lineage>
</organism>
<dbReference type="AlphaFoldDB" id="A0A9W9RHN7"/>
<protein>
    <submittedName>
        <fullName evidence="1">Uncharacterized protein</fullName>
    </submittedName>
</protein>
<accession>A0A9W9RHN7</accession>
<dbReference type="RefSeq" id="XP_056575787.1">
    <property type="nucleotide sequence ID" value="XM_056727215.1"/>
</dbReference>
<dbReference type="EMBL" id="JAPZBT010000004">
    <property type="protein sequence ID" value="KAJ5360301.1"/>
    <property type="molecule type" value="Genomic_DNA"/>
</dbReference>
<keyword evidence="2" id="KW-1185">Reference proteome</keyword>
<dbReference type="OrthoDB" id="4354728at2759"/>
<name>A0A9W9RHN7_9EURO</name>
<gene>
    <name evidence="1" type="ORF">N7517_009492</name>
</gene>
<sequence>MMGSAKEWSASPRENVKAITPGSKRALLDLKEKIAKDQQDVQHLRQIIAAAEYNLRRQQRLASAKD</sequence>
<dbReference type="GeneID" id="81466398"/>
<dbReference type="Proteomes" id="UP001147752">
    <property type="component" value="Unassembled WGS sequence"/>
</dbReference>
<evidence type="ECO:0000313" key="2">
    <source>
        <dbReference type="Proteomes" id="UP001147752"/>
    </source>
</evidence>
<reference evidence="1" key="2">
    <citation type="journal article" date="2023" name="IMA Fungus">
        <title>Comparative genomic study of the Penicillium genus elucidates a diverse pangenome and 15 lateral gene transfer events.</title>
        <authorList>
            <person name="Petersen C."/>
            <person name="Sorensen T."/>
            <person name="Nielsen M.R."/>
            <person name="Sondergaard T.E."/>
            <person name="Sorensen J.L."/>
            <person name="Fitzpatrick D.A."/>
            <person name="Frisvad J.C."/>
            <person name="Nielsen K.L."/>
        </authorList>
    </citation>
    <scope>NUCLEOTIDE SEQUENCE</scope>
    <source>
        <strain evidence="1">IBT 3081</strain>
    </source>
</reference>